<dbReference type="Proteomes" id="UP000448235">
    <property type="component" value="Unassembled WGS sequence"/>
</dbReference>
<dbReference type="InterPro" id="IPR050298">
    <property type="entry name" value="Gram-neg_bact_OMP"/>
</dbReference>
<feature type="domain" description="Porin" evidence="12">
    <location>
        <begin position="12"/>
        <end position="309"/>
    </location>
</feature>
<comment type="subcellular location">
    <subcellularLocation>
        <location evidence="1">Cell outer membrane</location>
        <topology evidence="1">Multi-pass membrane protein</topology>
    </subcellularLocation>
</comment>
<gene>
    <name evidence="13" type="ORF">GRB80_14095</name>
</gene>
<evidence type="ECO:0000256" key="2">
    <source>
        <dbReference type="ARBA" id="ARBA00011233"/>
    </source>
</evidence>
<dbReference type="PANTHER" id="PTHR34501:SF9">
    <property type="entry name" value="MAJOR OUTER MEMBRANE PROTEIN P.IA"/>
    <property type="match status" value="1"/>
</dbReference>
<evidence type="ECO:0000256" key="11">
    <source>
        <dbReference type="SAM" id="SignalP"/>
    </source>
</evidence>
<keyword evidence="10" id="KW-0998">Cell outer membrane</keyword>
<dbReference type="Pfam" id="PF13609">
    <property type="entry name" value="Porin_4"/>
    <property type="match status" value="1"/>
</dbReference>
<keyword evidence="3" id="KW-0813">Transport</keyword>
<organism evidence="13 14">
    <name type="scientific">Halomonas icarae</name>
    <dbReference type="NCBI Taxonomy" id="2691040"/>
    <lineage>
        <taxon>Bacteria</taxon>
        <taxon>Pseudomonadati</taxon>
        <taxon>Pseudomonadota</taxon>
        <taxon>Gammaproteobacteria</taxon>
        <taxon>Oceanospirillales</taxon>
        <taxon>Halomonadaceae</taxon>
        <taxon>Halomonas</taxon>
    </lineage>
</organism>
<evidence type="ECO:0000313" key="14">
    <source>
        <dbReference type="Proteomes" id="UP000448235"/>
    </source>
</evidence>
<keyword evidence="6 11" id="KW-0732">Signal</keyword>
<evidence type="ECO:0000313" key="13">
    <source>
        <dbReference type="EMBL" id="NAW13970.1"/>
    </source>
</evidence>
<feature type="signal peptide" evidence="11">
    <location>
        <begin position="1"/>
        <end position="23"/>
    </location>
</feature>
<dbReference type="GO" id="GO:0006811">
    <property type="term" value="P:monoatomic ion transport"/>
    <property type="evidence" value="ECO:0007669"/>
    <property type="project" value="UniProtKB-KW"/>
</dbReference>
<comment type="subunit">
    <text evidence="2">Homotrimer.</text>
</comment>
<reference evidence="13 14" key="1">
    <citation type="submission" date="2019-12" db="EMBL/GenBank/DDBJ databases">
        <title>Draft genome sequencing of Halomonas icarensis D1-1.</title>
        <authorList>
            <person name="Pandiyan K."/>
            <person name="Kushwaha P."/>
            <person name="Gowdham M."/>
            <person name="Chakdar H."/>
            <person name="Singh A."/>
            <person name="Kumar M."/>
            <person name="Saxena A.K."/>
        </authorList>
    </citation>
    <scope>NUCLEOTIDE SEQUENCE [LARGE SCALE GENOMIC DNA]</scope>
    <source>
        <strain evidence="13 14">D1-1</strain>
    </source>
</reference>
<comment type="caution">
    <text evidence="13">The sequence shown here is derived from an EMBL/GenBank/DDBJ whole genome shotgun (WGS) entry which is preliminary data.</text>
</comment>
<dbReference type="GO" id="GO:0009279">
    <property type="term" value="C:cell outer membrane"/>
    <property type="evidence" value="ECO:0007669"/>
    <property type="project" value="UniProtKB-SubCell"/>
</dbReference>
<dbReference type="PANTHER" id="PTHR34501">
    <property type="entry name" value="PROTEIN YDDL-RELATED"/>
    <property type="match status" value="1"/>
</dbReference>
<dbReference type="InterPro" id="IPR033900">
    <property type="entry name" value="Gram_neg_porin_domain"/>
</dbReference>
<dbReference type="GO" id="GO:0015288">
    <property type="term" value="F:porin activity"/>
    <property type="evidence" value="ECO:0007669"/>
    <property type="project" value="UniProtKB-KW"/>
</dbReference>
<keyword evidence="4" id="KW-1134">Transmembrane beta strand</keyword>
<feature type="chain" id="PRO_5031196472" evidence="11">
    <location>
        <begin position="24"/>
        <end position="330"/>
    </location>
</feature>
<proteinExistence type="predicted"/>
<keyword evidence="7" id="KW-0406">Ion transport</keyword>
<evidence type="ECO:0000256" key="3">
    <source>
        <dbReference type="ARBA" id="ARBA00022448"/>
    </source>
</evidence>
<evidence type="ECO:0000256" key="6">
    <source>
        <dbReference type="ARBA" id="ARBA00022729"/>
    </source>
</evidence>
<dbReference type="GO" id="GO:0046930">
    <property type="term" value="C:pore complex"/>
    <property type="evidence" value="ECO:0007669"/>
    <property type="project" value="UniProtKB-KW"/>
</dbReference>
<evidence type="ECO:0000256" key="4">
    <source>
        <dbReference type="ARBA" id="ARBA00022452"/>
    </source>
</evidence>
<evidence type="ECO:0000259" key="12">
    <source>
        <dbReference type="Pfam" id="PF13609"/>
    </source>
</evidence>
<dbReference type="RefSeq" id="WP_161423986.1">
    <property type="nucleotide sequence ID" value="NZ_JARWMY010000001.1"/>
</dbReference>
<dbReference type="Gene3D" id="2.40.160.10">
    <property type="entry name" value="Porin"/>
    <property type="match status" value="1"/>
</dbReference>
<dbReference type="EMBL" id="WUTS01000001">
    <property type="protein sequence ID" value="NAW13970.1"/>
    <property type="molecule type" value="Genomic_DNA"/>
</dbReference>
<keyword evidence="8" id="KW-0626">Porin</keyword>
<evidence type="ECO:0000256" key="10">
    <source>
        <dbReference type="ARBA" id="ARBA00023237"/>
    </source>
</evidence>
<evidence type="ECO:0000256" key="9">
    <source>
        <dbReference type="ARBA" id="ARBA00023136"/>
    </source>
</evidence>
<evidence type="ECO:0000256" key="1">
    <source>
        <dbReference type="ARBA" id="ARBA00004571"/>
    </source>
</evidence>
<keyword evidence="14" id="KW-1185">Reference proteome</keyword>
<evidence type="ECO:0000256" key="7">
    <source>
        <dbReference type="ARBA" id="ARBA00023065"/>
    </source>
</evidence>
<evidence type="ECO:0000256" key="8">
    <source>
        <dbReference type="ARBA" id="ARBA00023114"/>
    </source>
</evidence>
<dbReference type="CDD" id="cd00342">
    <property type="entry name" value="gram_neg_porins"/>
    <property type="match status" value="1"/>
</dbReference>
<dbReference type="SUPFAM" id="SSF56935">
    <property type="entry name" value="Porins"/>
    <property type="match status" value="1"/>
</dbReference>
<name>A0A7X4W1H4_9GAMM</name>
<sequence>MLKKAILASGVASAMAASTLAGAATVYDQDGTKLDLYARIAMGIEGGGLETPMSDNGAEFVNVGSRLQLTGSHQISDDLRAFARVQWRFTGDERDRSSGFQEVRNSYIGLESEGLGTLMAGNYDSFYNSYVTEPFDVYVQDGYELGGGGLQARGDSLGYITPNLAGFTAFLSAKHYDKRGEAQNAASSEIVTQGGVRFESGPLFLALGYVDDEDGRAGGRGEMIYGATVAYAITDAISARLGYETQDKNFDTLGLGMTFKTGAWKFHADLYNQDIDGVSSDRTTWAAAAHYKLSSSLDFFVELNDADNDFDNQPNESDDLYYIAGARYHF</sequence>
<evidence type="ECO:0000256" key="5">
    <source>
        <dbReference type="ARBA" id="ARBA00022692"/>
    </source>
</evidence>
<accession>A0A7X4W1H4</accession>
<keyword evidence="5" id="KW-0812">Transmembrane</keyword>
<dbReference type="InterPro" id="IPR023614">
    <property type="entry name" value="Porin_dom_sf"/>
</dbReference>
<keyword evidence="9" id="KW-0472">Membrane</keyword>
<dbReference type="AlphaFoldDB" id="A0A7X4W1H4"/>
<protein>
    <submittedName>
        <fullName evidence="13">Porin</fullName>
    </submittedName>
</protein>